<reference evidence="1" key="1">
    <citation type="submission" date="2014-11" db="EMBL/GenBank/DDBJ databases">
        <authorList>
            <person name="Amaro Gonzalez C."/>
        </authorList>
    </citation>
    <scope>NUCLEOTIDE SEQUENCE</scope>
</reference>
<name>A0A0E9Q034_ANGAN</name>
<evidence type="ECO:0000313" key="1">
    <source>
        <dbReference type="EMBL" id="JAH09483.1"/>
    </source>
</evidence>
<sequence>MAFKYNASIFFLQALENPFVLSISVFCYFTF</sequence>
<organism evidence="1">
    <name type="scientific">Anguilla anguilla</name>
    <name type="common">European freshwater eel</name>
    <name type="synonym">Muraena anguilla</name>
    <dbReference type="NCBI Taxonomy" id="7936"/>
    <lineage>
        <taxon>Eukaryota</taxon>
        <taxon>Metazoa</taxon>
        <taxon>Chordata</taxon>
        <taxon>Craniata</taxon>
        <taxon>Vertebrata</taxon>
        <taxon>Euteleostomi</taxon>
        <taxon>Actinopterygii</taxon>
        <taxon>Neopterygii</taxon>
        <taxon>Teleostei</taxon>
        <taxon>Anguilliformes</taxon>
        <taxon>Anguillidae</taxon>
        <taxon>Anguilla</taxon>
    </lineage>
</organism>
<dbReference type="EMBL" id="GBXM01099094">
    <property type="protein sequence ID" value="JAH09483.1"/>
    <property type="molecule type" value="Transcribed_RNA"/>
</dbReference>
<proteinExistence type="predicted"/>
<dbReference type="AlphaFoldDB" id="A0A0E9Q034"/>
<reference evidence="1" key="2">
    <citation type="journal article" date="2015" name="Fish Shellfish Immunol.">
        <title>Early steps in the European eel (Anguilla anguilla)-Vibrio vulnificus interaction in the gills: Role of the RtxA13 toxin.</title>
        <authorList>
            <person name="Callol A."/>
            <person name="Pajuelo D."/>
            <person name="Ebbesson L."/>
            <person name="Teles M."/>
            <person name="MacKenzie S."/>
            <person name="Amaro C."/>
        </authorList>
    </citation>
    <scope>NUCLEOTIDE SEQUENCE</scope>
</reference>
<accession>A0A0E9Q034</accession>
<protein>
    <submittedName>
        <fullName evidence="1">Uncharacterized protein</fullName>
    </submittedName>
</protein>